<keyword evidence="1" id="KW-1185">Reference proteome</keyword>
<dbReference type="InterPro" id="IPR027417">
    <property type="entry name" value="P-loop_NTPase"/>
</dbReference>
<dbReference type="InterPro" id="IPR000584">
    <property type="entry name" value="VDCC_L_bsu"/>
</dbReference>
<dbReference type="AlphaFoldDB" id="A0A0N5A1G1"/>
<dbReference type="Proteomes" id="UP000038045">
    <property type="component" value="Unplaced"/>
</dbReference>
<dbReference type="STRING" id="131310.A0A0N5A1G1"/>
<protein>
    <submittedName>
        <fullName evidence="2">SH3 domain-containing protein</fullName>
    </submittedName>
</protein>
<dbReference type="Gene3D" id="3.40.50.300">
    <property type="entry name" value="P-loop containing nucleotide triphosphate hydrolases"/>
    <property type="match status" value="1"/>
</dbReference>
<dbReference type="PANTHER" id="PTHR11824">
    <property type="entry name" value="VOLTAGE-DEPENDENT CALCIUM CHANNEL BETA SUBUNIT"/>
    <property type="match status" value="1"/>
</dbReference>
<sequence length="242" mass="28019">MYTPKIVDGRESHKNMKYLKETEARKKLEQVKKKDVSFAIRALLPYNGCLDNDVPVPQKAVSFQKYDDDWWIGRLVINGSPLGFVPTPSKFQEIRTRRFKILQRGLKKTNSSSSIEKPSVKGKSGQVLQNQAVYYDIVPVMRPVCLIGPSLKGYYILRKLIKSNEKCTVHEIKAQLSYAESLLRLEENTFDLVLKENELSKVVKEIFLFLNTYWKATHPDWNEIEKNLLITPKSKVSFCEPY</sequence>
<dbReference type="WBParaSite" id="PTRK_0001546000.1">
    <property type="protein sequence ID" value="PTRK_0001546000.1"/>
    <property type="gene ID" value="PTRK_0001546000"/>
</dbReference>
<dbReference type="Gene3D" id="2.30.30.40">
    <property type="entry name" value="SH3 Domains"/>
    <property type="match status" value="1"/>
</dbReference>
<organism evidence="1 2">
    <name type="scientific">Parastrongyloides trichosuri</name>
    <name type="common">Possum-specific nematode worm</name>
    <dbReference type="NCBI Taxonomy" id="131310"/>
    <lineage>
        <taxon>Eukaryota</taxon>
        <taxon>Metazoa</taxon>
        <taxon>Ecdysozoa</taxon>
        <taxon>Nematoda</taxon>
        <taxon>Chromadorea</taxon>
        <taxon>Rhabditida</taxon>
        <taxon>Tylenchina</taxon>
        <taxon>Panagrolaimomorpha</taxon>
        <taxon>Strongyloidoidea</taxon>
        <taxon>Strongyloididae</taxon>
        <taxon>Parastrongyloides</taxon>
    </lineage>
</organism>
<dbReference type="InterPro" id="IPR036028">
    <property type="entry name" value="SH3-like_dom_sf"/>
</dbReference>
<name>A0A0N5A1G1_PARTI</name>
<reference evidence="2" key="1">
    <citation type="submission" date="2017-02" db="UniProtKB">
        <authorList>
            <consortium name="WormBaseParasite"/>
        </authorList>
    </citation>
    <scope>IDENTIFICATION</scope>
</reference>
<dbReference type="SUPFAM" id="SSF50044">
    <property type="entry name" value="SH3-domain"/>
    <property type="match status" value="1"/>
</dbReference>
<accession>A0A0N5A1G1</accession>
<dbReference type="PRINTS" id="PR01626">
    <property type="entry name" value="LCACHANNELB"/>
</dbReference>
<proteinExistence type="predicted"/>
<dbReference type="GO" id="GO:0005245">
    <property type="term" value="F:voltage-gated calcium channel activity"/>
    <property type="evidence" value="ECO:0007669"/>
    <property type="project" value="InterPro"/>
</dbReference>
<evidence type="ECO:0000313" key="1">
    <source>
        <dbReference type="Proteomes" id="UP000038045"/>
    </source>
</evidence>
<dbReference type="GO" id="GO:0005891">
    <property type="term" value="C:voltage-gated calcium channel complex"/>
    <property type="evidence" value="ECO:0007669"/>
    <property type="project" value="InterPro"/>
</dbReference>
<evidence type="ECO:0000313" key="2">
    <source>
        <dbReference type="WBParaSite" id="PTRK_0001546000.1"/>
    </source>
</evidence>